<gene>
    <name evidence="1" type="ORF">UR63_C0024G0004</name>
</gene>
<dbReference type="PANTHER" id="PTHR10000:SF8">
    <property type="entry name" value="HAD SUPERFAMILY HYDROLASE-LIKE, TYPE 3"/>
    <property type="match status" value="1"/>
</dbReference>
<proteinExistence type="predicted"/>
<dbReference type="GO" id="GO:0016791">
    <property type="term" value="F:phosphatase activity"/>
    <property type="evidence" value="ECO:0007669"/>
    <property type="project" value="UniProtKB-ARBA"/>
</dbReference>
<dbReference type="InterPro" id="IPR023214">
    <property type="entry name" value="HAD_sf"/>
</dbReference>
<dbReference type="Pfam" id="PF08282">
    <property type="entry name" value="Hydrolase_3"/>
    <property type="match status" value="1"/>
</dbReference>
<dbReference type="Gene3D" id="3.30.1240.10">
    <property type="match status" value="1"/>
</dbReference>
<protein>
    <submittedName>
        <fullName evidence="1">Cof-like protein hydrolase</fullName>
    </submittedName>
</protein>
<dbReference type="Gene3D" id="3.40.50.1000">
    <property type="entry name" value="HAD superfamily/HAD-like"/>
    <property type="match status" value="1"/>
</dbReference>
<dbReference type="Proteomes" id="UP000034127">
    <property type="component" value="Unassembled WGS sequence"/>
</dbReference>
<dbReference type="PANTHER" id="PTHR10000">
    <property type="entry name" value="PHOSPHOSERINE PHOSPHATASE"/>
    <property type="match status" value="1"/>
</dbReference>
<dbReference type="InterPro" id="IPR036412">
    <property type="entry name" value="HAD-like_sf"/>
</dbReference>
<sequence>MIKGIFLDVDGVLVGNKKGYNWPEPNKKVIDSLKMLRERGIIVSLCTGKGTFAIKDIALKAKLDDLHIGDGGAIIKNFITDEVLKIDAINKDIVLKIYNELKAANIYIELYSEDKYSIESKNANDVLRIKHADILYRQPSVVASLKEVINVDPIVKIMPIPKNPEEKKLVIDIFNKFSNMLSLQWGTHLTALPTEFGVITNLGISKKESIKKISSIYNLSLIEALGVGDGETDWGFMSLCGYKGIMGNASPQLINMIDSTDKNSFVGKSVNENGLLTIFEYFKLID</sequence>
<accession>A0A0G0DVD6</accession>
<name>A0A0G0DVD6_9BACT</name>
<dbReference type="GO" id="GO:0000287">
    <property type="term" value="F:magnesium ion binding"/>
    <property type="evidence" value="ECO:0007669"/>
    <property type="project" value="TreeGrafter"/>
</dbReference>
<keyword evidence="1" id="KW-0378">Hydrolase</keyword>
<comment type="caution">
    <text evidence="1">The sequence shown here is derived from an EMBL/GenBank/DDBJ whole genome shotgun (WGS) entry which is preliminary data.</text>
</comment>
<dbReference type="SUPFAM" id="SSF56784">
    <property type="entry name" value="HAD-like"/>
    <property type="match status" value="1"/>
</dbReference>
<organism evidence="1 2">
    <name type="scientific">Candidatus Roizmanbacteria bacterium GW2011_GWC2_35_12</name>
    <dbReference type="NCBI Taxonomy" id="1618485"/>
    <lineage>
        <taxon>Bacteria</taxon>
        <taxon>Candidatus Roizmaniibacteriota</taxon>
    </lineage>
</organism>
<evidence type="ECO:0000313" key="1">
    <source>
        <dbReference type="EMBL" id="KKP67015.1"/>
    </source>
</evidence>
<reference evidence="1 2" key="1">
    <citation type="journal article" date="2015" name="Nature">
        <title>rRNA introns, odd ribosomes, and small enigmatic genomes across a large radiation of phyla.</title>
        <authorList>
            <person name="Brown C.T."/>
            <person name="Hug L.A."/>
            <person name="Thomas B.C."/>
            <person name="Sharon I."/>
            <person name="Castelle C.J."/>
            <person name="Singh A."/>
            <person name="Wilkins M.J."/>
            <person name="Williams K.H."/>
            <person name="Banfield J.F."/>
        </authorList>
    </citation>
    <scope>NUCLEOTIDE SEQUENCE [LARGE SCALE GENOMIC DNA]</scope>
</reference>
<dbReference type="GO" id="GO:0005829">
    <property type="term" value="C:cytosol"/>
    <property type="evidence" value="ECO:0007669"/>
    <property type="project" value="TreeGrafter"/>
</dbReference>
<dbReference type="AlphaFoldDB" id="A0A0G0DVD6"/>
<evidence type="ECO:0000313" key="2">
    <source>
        <dbReference type="Proteomes" id="UP000034127"/>
    </source>
</evidence>
<dbReference type="EMBL" id="LBPX01000024">
    <property type="protein sequence ID" value="KKP67015.1"/>
    <property type="molecule type" value="Genomic_DNA"/>
</dbReference>